<sequence length="137" mass="14450">MDNLLVGLGGVTALMLAFGVGFIWKKTAPKFTAWWMLVAGVGLIGTFFEAIVRAVTGRLHPVIPAILLGVCAAIWLADVWGKSNKVGRATAIVATVIPTLLVVSAITVFGINTADLGRDAKKAWQDTMTADVEGGRE</sequence>
<evidence type="ECO:0000313" key="2">
    <source>
        <dbReference type="EMBL" id="MBB6557331.1"/>
    </source>
</evidence>
<dbReference type="AlphaFoldDB" id="A0A7X0P956"/>
<keyword evidence="1" id="KW-0812">Transmembrane</keyword>
<keyword evidence="3" id="KW-1185">Reference proteome</keyword>
<dbReference type="Proteomes" id="UP000565579">
    <property type="component" value="Unassembled WGS sequence"/>
</dbReference>
<keyword evidence="1" id="KW-1133">Transmembrane helix</keyword>
<protein>
    <submittedName>
        <fullName evidence="2">Uncharacterized protein</fullName>
    </submittedName>
</protein>
<comment type="caution">
    <text evidence="2">The sequence shown here is derived from an EMBL/GenBank/DDBJ whole genome shotgun (WGS) entry which is preliminary data.</text>
</comment>
<accession>A0A7X0P956</accession>
<feature type="transmembrane region" description="Helical" evidence="1">
    <location>
        <begin position="89"/>
        <end position="111"/>
    </location>
</feature>
<dbReference type="EMBL" id="JACHMI010000002">
    <property type="protein sequence ID" value="MBB6557331.1"/>
    <property type="molecule type" value="Genomic_DNA"/>
</dbReference>
<dbReference type="RefSeq" id="WP_185112913.1">
    <property type="nucleotide sequence ID" value="NZ_JACHMI010000002.1"/>
</dbReference>
<keyword evidence="1" id="KW-0472">Membrane</keyword>
<reference evidence="2 3" key="1">
    <citation type="submission" date="2020-08" db="EMBL/GenBank/DDBJ databases">
        <title>Sequencing the genomes of 1000 actinobacteria strains.</title>
        <authorList>
            <person name="Klenk H.-P."/>
        </authorList>
    </citation>
    <scope>NUCLEOTIDE SEQUENCE [LARGE SCALE GENOMIC DNA]</scope>
    <source>
        <strain evidence="2 3">DSM 43768</strain>
    </source>
</reference>
<feature type="transmembrane region" description="Helical" evidence="1">
    <location>
        <begin position="31"/>
        <end position="52"/>
    </location>
</feature>
<evidence type="ECO:0000256" key="1">
    <source>
        <dbReference type="SAM" id="Phobius"/>
    </source>
</evidence>
<gene>
    <name evidence="2" type="ORF">HD593_012221</name>
</gene>
<organism evidence="2 3">
    <name type="scientific">Nonomuraea rubra</name>
    <dbReference type="NCBI Taxonomy" id="46180"/>
    <lineage>
        <taxon>Bacteria</taxon>
        <taxon>Bacillati</taxon>
        <taxon>Actinomycetota</taxon>
        <taxon>Actinomycetes</taxon>
        <taxon>Streptosporangiales</taxon>
        <taxon>Streptosporangiaceae</taxon>
        <taxon>Nonomuraea</taxon>
    </lineage>
</organism>
<feature type="transmembrane region" description="Helical" evidence="1">
    <location>
        <begin position="6"/>
        <end position="24"/>
    </location>
</feature>
<evidence type="ECO:0000313" key="3">
    <source>
        <dbReference type="Proteomes" id="UP000565579"/>
    </source>
</evidence>
<name>A0A7X0P956_9ACTN</name>
<feature type="transmembrane region" description="Helical" evidence="1">
    <location>
        <begin position="58"/>
        <end position="77"/>
    </location>
</feature>
<proteinExistence type="predicted"/>